<protein>
    <recommendedName>
        <fullName evidence="3">histidine kinase</fullName>
        <ecNumber evidence="3">2.7.13.3</ecNumber>
    </recommendedName>
</protein>
<dbReference type="Proteomes" id="UP000542742">
    <property type="component" value="Unassembled WGS sequence"/>
</dbReference>
<dbReference type="EC" id="2.7.13.3" evidence="3"/>
<keyword evidence="12" id="KW-1185">Reference proteome</keyword>
<dbReference type="PRINTS" id="PR00344">
    <property type="entry name" value="BCTRLSENSOR"/>
</dbReference>
<evidence type="ECO:0000259" key="9">
    <source>
        <dbReference type="PROSITE" id="PS50109"/>
    </source>
</evidence>
<dbReference type="Gene3D" id="3.30.450.40">
    <property type="match status" value="1"/>
</dbReference>
<dbReference type="CDD" id="cd00130">
    <property type="entry name" value="PAS"/>
    <property type="match status" value="1"/>
</dbReference>
<dbReference type="SMART" id="SM00387">
    <property type="entry name" value="HATPase_c"/>
    <property type="match status" value="1"/>
</dbReference>
<dbReference type="SUPFAM" id="SSF55781">
    <property type="entry name" value="GAF domain-like"/>
    <property type="match status" value="1"/>
</dbReference>
<dbReference type="SMART" id="SM00065">
    <property type="entry name" value="GAF"/>
    <property type="match status" value="1"/>
</dbReference>
<keyword evidence="4 8" id="KW-0597">Phosphoprotein</keyword>
<evidence type="ECO:0000313" key="12">
    <source>
        <dbReference type="Proteomes" id="UP000542742"/>
    </source>
</evidence>
<evidence type="ECO:0000256" key="1">
    <source>
        <dbReference type="ARBA" id="ARBA00000085"/>
    </source>
</evidence>
<comment type="subcellular location">
    <subcellularLocation>
        <location evidence="2">Cell membrane</location>
    </subcellularLocation>
</comment>
<evidence type="ECO:0000256" key="6">
    <source>
        <dbReference type="ARBA" id="ARBA00022777"/>
    </source>
</evidence>
<organism evidence="11 12">
    <name type="scientific">Paractinoplanes abujensis</name>
    <dbReference type="NCBI Taxonomy" id="882441"/>
    <lineage>
        <taxon>Bacteria</taxon>
        <taxon>Bacillati</taxon>
        <taxon>Actinomycetota</taxon>
        <taxon>Actinomycetes</taxon>
        <taxon>Micromonosporales</taxon>
        <taxon>Micromonosporaceae</taxon>
        <taxon>Paractinoplanes</taxon>
    </lineage>
</organism>
<sequence>MACVVVAEDNLDHQRVIAEVIRRLGHEVIVTGDGQAALKAIREYRPALVVADVDMPHLDGLQLCVAIRHDPEIAGTPVVLVTAYLLPGDPRLADTGALAVLGKPFGVPELTEALRGYLPSEPPVVAGPPIGTPSPANPAFFDALLDCLDAGVAACDAEGRVVLANRTMREFIGPGIGGVPIADATRKFVLLHPDGTPLRTHELALSRALAGENVEHAELLAHDELNRPRWFAVNARPVRDASGAVTGAVAALHDVTSQHRNRQFQHCENEVLKVIADHPHAADATDRILAAIGSTLSWPYLRLWLVDEVTDLLRPAGVYTAPQERPLPVPVSMARGTGLAGTCWQRADLIWVPDLHAADSLVLPSISAGADFRAAGAVPVRSGERIVGVLTFFSYERQEPDSALGVLLTGLAGLIGAFLEQRRSEVLALHLAAATDEYIALVGHELRTPLTSIGAYVDLIAESPDDLPLGEVRELLDVVQRNNARLRDLVEKLLDLAALESGHAKLTIRPVDLTDVVAAAVDAVAPAAAGRGITVEANLPDELTVPGDAERLRQMTDALIENAVKFSRADSKVTVALTDEVGEVAVLTVADNGTGVAPAEQPRLFRRLYRAGNARHTGIPGTGLGLALCRVVVERHHGSITLASHESTGTTVTVRLPRLEV</sequence>
<gene>
    <name evidence="11" type="ORF">BKA14_008586</name>
</gene>
<keyword evidence="6" id="KW-0418">Kinase</keyword>
<dbReference type="InterPro" id="IPR000014">
    <property type="entry name" value="PAS"/>
</dbReference>
<dbReference type="InterPro" id="IPR035965">
    <property type="entry name" value="PAS-like_dom_sf"/>
</dbReference>
<dbReference type="Gene3D" id="3.40.50.2300">
    <property type="match status" value="1"/>
</dbReference>
<keyword evidence="7" id="KW-0902">Two-component regulatory system</keyword>
<comment type="catalytic activity">
    <reaction evidence="1">
        <text>ATP + protein L-histidine = ADP + protein N-phospho-L-histidine.</text>
        <dbReference type="EC" id="2.7.13.3"/>
    </reaction>
</comment>
<dbReference type="PANTHER" id="PTHR43547">
    <property type="entry name" value="TWO-COMPONENT HISTIDINE KINASE"/>
    <property type="match status" value="1"/>
</dbReference>
<dbReference type="SMART" id="SM00388">
    <property type="entry name" value="HisKA"/>
    <property type="match status" value="1"/>
</dbReference>
<dbReference type="InterPro" id="IPR013656">
    <property type="entry name" value="PAS_4"/>
</dbReference>
<dbReference type="SMART" id="SM00448">
    <property type="entry name" value="REC"/>
    <property type="match status" value="1"/>
</dbReference>
<dbReference type="Pfam" id="PF08448">
    <property type="entry name" value="PAS_4"/>
    <property type="match status" value="1"/>
</dbReference>
<evidence type="ECO:0000256" key="8">
    <source>
        <dbReference type="PROSITE-ProRule" id="PRU00169"/>
    </source>
</evidence>
<dbReference type="AlphaFoldDB" id="A0A7W7G5G0"/>
<evidence type="ECO:0000256" key="3">
    <source>
        <dbReference type="ARBA" id="ARBA00012438"/>
    </source>
</evidence>
<dbReference type="NCBIfam" id="TIGR00229">
    <property type="entry name" value="sensory_box"/>
    <property type="match status" value="1"/>
</dbReference>
<feature type="domain" description="Histidine kinase" evidence="9">
    <location>
        <begin position="441"/>
        <end position="660"/>
    </location>
</feature>
<dbReference type="EMBL" id="JACHMF010000001">
    <property type="protein sequence ID" value="MBB4698438.1"/>
    <property type="molecule type" value="Genomic_DNA"/>
</dbReference>
<feature type="domain" description="Response regulatory" evidence="10">
    <location>
        <begin position="3"/>
        <end position="118"/>
    </location>
</feature>
<accession>A0A7W7G5G0</accession>
<dbReference type="Gene3D" id="3.30.565.10">
    <property type="entry name" value="Histidine kinase-like ATPase, C-terminal domain"/>
    <property type="match status" value="1"/>
</dbReference>
<dbReference type="InterPro" id="IPR011006">
    <property type="entry name" value="CheY-like_superfamily"/>
</dbReference>
<dbReference type="PANTHER" id="PTHR43547:SF2">
    <property type="entry name" value="HYBRID SIGNAL TRANSDUCTION HISTIDINE KINASE C"/>
    <property type="match status" value="1"/>
</dbReference>
<evidence type="ECO:0000256" key="4">
    <source>
        <dbReference type="ARBA" id="ARBA00022553"/>
    </source>
</evidence>
<evidence type="ECO:0000259" key="10">
    <source>
        <dbReference type="PROSITE" id="PS50110"/>
    </source>
</evidence>
<proteinExistence type="predicted"/>
<dbReference type="Pfam" id="PF00072">
    <property type="entry name" value="Response_reg"/>
    <property type="match status" value="1"/>
</dbReference>
<dbReference type="InterPro" id="IPR036097">
    <property type="entry name" value="HisK_dim/P_sf"/>
</dbReference>
<evidence type="ECO:0000256" key="2">
    <source>
        <dbReference type="ARBA" id="ARBA00004236"/>
    </source>
</evidence>
<dbReference type="InterPro" id="IPR003661">
    <property type="entry name" value="HisK_dim/P_dom"/>
</dbReference>
<dbReference type="GO" id="GO:0005886">
    <property type="term" value="C:plasma membrane"/>
    <property type="evidence" value="ECO:0007669"/>
    <property type="project" value="UniProtKB-SubCell"/>
</dbReference>
<dbReference type="InterPro" id="IPR004358">
    <property type="entry name" value="Sig_transdc_His_kin-like_C"/>
</dbReference>
<dbReference type="InterPro" id="IPR003594">
    <property type="entry name" value="HATPase_dom"/>
</dbReference>
<dbReference type="SUPFAM" id="SSF47384">
    <property type="entry name" value="Homodimeric domain of signal transducing histidine kinase"/>
    <property type="match status" value="1"/>
</dbReference>
<dbReference type="PROSITE" id="PS50109">
    <property type="entry name" value="HIS_KIN"/>
    <property type="match status" value="1"/>
</dbReference>
<dbReference type="CDD" id="cd17546">
    <property type="entry name" value="REC_hyHK_CKI1_RcsC-like"/>
    <property type="match status" value="1"/>
</dbReference>
<dbReference type="SUPFAM" id="SSF55785">
    <property type="entry name" value="PYP-like sensor domain (PAS domain)"/>
    <property type="match status" value="1"/>
</dbReference>
<dbReference type="InterPro" id="IPR001789">
    <property type="entry name" value="Sig_transdc_resp-reg_receiver"/>
</dbReference>
<keyword evidence="5" id="KW-0808">Transferase</keyword>
<dbReference type="InterPro" id="IPR003018">
    <property type="entry name" value="GAF"/>
</dbReference>
<feature type="modified residue" description="4-aspartylphosphate" evidence="8">
    <location>
        <position position="52"/>
    </location>
</feature>
<dbReference type="PROSITE" id="PS50110">
    <property type="entry name" value="RESPONSE_REGULATORY"/>
    <property type="match status" value="1"/>
</dbReference>
<dbReference type="SUPFAM" id="SSF55874">
    <property type="entry name" value="ATPase domain of HSP90 chaperone/DNA topoisomerase II/histidine kinase"/>
    <property type="match status" value="1"/>
</dbReference>
<comment type="caution">
    <text evidence="11">The sequence shown here is derived from an EMBL/GenBank/DDBJ whole genome shotgun (WGS) entry which is preliminary data.</text>
</comment>
<dbReference type="FunFam" id="3.30.565.10:FF:000006">
    <property type="entry name" value="Sensor histidine kinase WalK"/>
    <property type="match status" value="1"/>
</dbReference>
<dbReference type="CDD" id="cd00082">
    <property type="entry name" value="HisKA"/>
    <property type="match status" value="1"/>
</dbReference>
<evidence type="ECO:0000313" key="11">
    <source>
        <dbReference type="EMBL" id="MBB4698438.1"/>
    </source>
</evidence>
<evidence type="ECO:0000256" key="7">
    <source>
        <dbReference type="ARBA" id="ARBA00023012"/>
    </source>
</evidence>
<dbReference type="InterPro" id="IPR029016">
    <property type="entry name" value="GAF-like_dom_sf"/>
</dbReference>
<dbReference type="InterPro" id="IPR005467">
    <property type="entry name" value="His_kinase_dom"/>
</dbReference>
<name>A0A7W7G5G0_9ACTN</name>
<dbReference type="Pfam" id="PF13185">
    <property type="entry name" value="GAF_2"/>
    <property type="match status" value="1"/>
</dbReference>
<dbReference type="InterPro" id="IPR036890">
    <property type="entry name" value="HATPase_C_sf"/>
</dbReference>
<dbReference type="GO" id="GO:0000155">
    <property type="term" value="F:phosphorelay sensor kinase activity"/>
    <property type="evidence" value="ECO:0007669"/>
    <property type="project" value="InterPro"/>
</dbReference>
<dbReference type="Pfam" id="PF00512">
    <property type="entry name" value="HisKA"/>
    <property type="match status" value="1"/>
</dbReference>
<dbReference type="SUPFAM" id="SSF52172">
    <property type="entry name" value="CheY-like"/>
    <property type="match status" value="1"/>
</dbReference>
<dbReference type="Gene3D" id="1.10.287.130">
    <property type="match status" value="1"/>
</dbReference>
<dbReference type="RefSeq" id="WP_184956436.1">
    <property type="nucleotide sequence ID" value="NZ_BOMC01000024.1"/>
</dbReference>
<dbReference type="Gene3D" id="3.30.450.20">
    <property type="entry name" value="PAS domain"/>
    <property type="match status" value="1"/>
</dbReference>
<evidence type="ECO:0000256" key="5">
    <source>
        <dbReference type="ARBA" id="ARBA00022679"/>
    </source>
</evidence>
<reference evidence="11 12" key="1">
    <citation type="submission" date="2020-08" db="EMBL/GenBank/DDBJ databases">
        <title>Sequencing the genomes of 1000 actinobacteria strains.</title>
        <authorList>
            <person name="Klenk H.-P."/>
        </authorList>
    </citation>
    <scope>NUCLEOTIDE SEQUENCE [LARGE SCALE GENOMIC DNA]</scope>
    <source>
        <strain evidence="11 12">DSM 45518</strain>
    </source>
</reference>
<dbReference type="Pfam" id="PF02518">
    <property type="entry name" value="HATPase_c"/>
    <property type="match status" value="1"/>
</dbReference>